<dbReference type="SUPFAM" id="SSF54001">
    <property type="entry name" value="Cysteine proteinases"/>
    <property type="match status" value="1"/>
</dbReference>
<dbReference type="InterPro" id="IPR013128">
    <property type="entry name" value="Peptidase_C1A"/>
</dbReference>
<dbReference type="STRING" id="35608.A0A2U1LU58"/>
<dbReference type="Proteomes" id="UP000245207">
    <property type="component" value="Unassembled WGS sequence"/>
</dbReference>
<keyword evidence="3" id="KW-0645">Protease</keyword>
<feature type="domain" description="Peptidase C1A papain C-terminal" evidence="2">
    <location>
        <begin position="10"/>
        <end position="81"/>
    </location>
</feature>
<dbReference type="AlphaFoldDB" id="A0A2U1LU58"/>
<name>A0A2U1LU58_ARTAN</name>
<comment type="similarity">
    <text evidence="1">Belongs to the peptidase C1 family.</text>
</comment>
<dbReference type="OrthoDB" id="10253408at2759"/>
<gene>
    <name evidence="3" type="ORF">CTI12_AA446210</name>
</gene>
<dbReference type="Pfam" id="PF00112">
    <property type="entry name" value="Peptidase_C1"/>
    <property type="match status" value="1"/>
</dbReference>
<comment type="caution">
    <text evidence="3">The sequence shown here is derived from an EMBL/GenBank/DDBJ whole genome shotgun (WGS) entry which is preliminary data.</text>
</comment>
<evidence type="ECO:0000259" key="2">
    <source>
        <dbReference type="Pfam" id="PF00112"/>
    </source>
</evidence>
<dbReference type="InterPro" id="IPR000668">
    <property type="entry name" value="Peptidase_C1A_C"/>
</dbReference>
<proteinExistence type="inferred from homology"/>
<evidence type="ECO:0000313" key="4">
    <source>
        <dbReference type="Proteomes" id="UP000245207"/>
    </source>
</evidence>
<dbReference type="GO" id="GO:0008234">
    <property type="term" value="F:cysteine-type peptidase activity"/>
    <property type="evidence" value="ECO:0007669"/>
    <property type="project" value="InterPro"/>
</dbReference>
<protein>
    <submittedName>
        <fullName evidence="3">Cysteine protease-3</fullName>
    </submittedName>
</protein>
<evidence type="ECO:0000313" key="3">
    <source>
        <dbReference type="EMBL" id="PWA52543.1"/>
    </source>
</evidence>
<dbReference type="PANTHER" id="PTHR12411">
    <property type="entry name" value="CYSTEINE PROTEASE FAMILY C1-RELATED"/>
    <property type="match status" value="1"/>
</dbReference>
<dbReference type="GO" id="GO:0006508">
    <property type="term" value="P:proteolysis"/>
    <property type="evidence" value="ECO:0007669"/>
    <property type="project" value="UniProtKB-KW"/>
</dbReference>
<dbReference type="Gene3D" id="3.90.70.10">
    <property type="entry name" value="Cysteine proteinases"/>
    <property type="match status" value="1"/>
</dbReference>
<keyword evidence="4" id="KW-1185">Reference proteome</keyword>
<evidence type="ECO:0000256" key="1">
    <source>
        <dbReference type="ARBA" id="ARBA00008455"/>
    </source>
</evidence>
<keyword evidence="3" id="KW-0378">Hydrolase</keyword>
<sequence>MAIVELLCIHGEGVYNGHRGTELNHGVGAVGYGTTQDGIDYWIVRNSWGTGWGEQDYIRMQHRLNAPEGLCGLAMDVSYPIKRRALKQGIV</sequence>
<dbReference type="InterPro" id="IPR038765">
    <property type="entry name" value="Papain-like_cys_pep_sf"/>
</dbReference>
<accession>A0A2U1LU58</accession>
<reference evidence="3 4" key="1">
    <citation type="journal article" date="2018" name="Mol. Plant">
        <title>The genome of Artemisia annua provides insight into the evolution of Asteraceae family and artemisinin biosynthesis.</title>
        <authorList>
            <person name="Shen Q."/>
            <person name="Zhang L."/>
            <person name="Liao Z."/>
            <person name="Wang S."/>
            <person name="Yan T."/>
            <person name="Shi P."/>
            <person name="Liu M."/>
            <person name="Fu X."/>
            <person name="Pan Q."/>
            <person name="Wang Y."/>
            <person name="Lv Z."/>
            <person name="Lu X."/>
            <person name="Zhang F."/>
            <person name="Jiang W."/>
            <person name="Ma Y."/>
            <person name="Chen M."/>
            <person name="Hao X."/>
            <person name="Li L."/>
            <person name="Tang Y."/>
            <person name="Lv G."/>
            <person name="Zhou Y."/>
            <person name="Sun X."/>
            <person name="Brodelius P.E."/>
            <person name="Rose J.K.C."/>
            <person name="Tang K."/>
        </authorList>
    </citation>
    <scope>NUCLEOTIDE SEQUENCE [LARGE SCALE GENOMIC DNA]</scope>
    <source>
        <strain evidence="4">cv. Huhao1</strain>
        <tissue evidence="3">Leaf</tissue>
    </source>
</reference>
<dbReference type="EMBL" id="PKPP01007752">
    <property type="protein sequence ID" value="PWA52543.1"/>
    <property type="molecule type" value="Genomic_DNA"/>
</dbReference>
<organism evidence="3 4">
    <name type="scientific">Artemisia annua</name>
    <name type="common">Sweet wormwood</name>
    <dbReference type="NCBI Taxonomy" id="35608"/>
    <lineage>
        <taxon>Eukaryota</taxon>
        <taxon>Viridiplantae</taxon>
        <taxon>Streptophyta</taxon>
        <taxon>Embryophyta</taxon>
        <taxon>Tracheophyta</taxon>
        <taxon>Spermatophyta</taxon>
        <taxon>Magnoliopsida</taxon>
        <taxon>eudicotyledons</taxon>
        <taxon>Gunneridae</taxon>
        <taxon>Pentapetalae</taxon>
        <taxon>asterids</taxon>
        <taxon>campanulids</taxon>
        <taxon>Asterales</taxon>
        <taxon>Asteraceae</taxon>
        <taxon>Asteroideae</taxon>
        <taxon>Anthemideae</taxon>
        <taxon>Artemisiinae</taxon>
        <taxon>Artemisia</taxon>
    </lineage>
</organism>